<feature type="transmembrane region" description="Helical" evidence="6">
    <location>
        <begin position="450"/>
        <end position="472"/>
    </location>
</feature>
<comment type="subcellular location">
    <subcellularLocation>
        <location evidence="1">Endomembrane system</location>
        <topology evidence="1">Multi-pass membrane protein</topology>
    </subcellularLocation>
    <subcellularLocation>
        <location evidence="5">Membrane</location>
        <topology evidence="5">Multi-pass membrane protein</topology>
    </subcellularLocation>
</comment>
<feature type="transmembrane region" description="Helical" evidence="6">
    <location>
        <begin position="304"/>
        <end position="326"/>
    </location>
</feature>
<accession>A0ABQ2CTV7</accession>
<feature type="transmembrane region" description="Helical" evidence="6">
    <location>
        <begin position="32"/>
        <end position="52"/>
    </location>
</feature>
<dbReference type="InterPro" id="IPR001516">
    <property type="entry name" value="Proton_antipo_N"/>
</dbReference>
<sequence>MPLYLMPLIPFVGFLILITFGGRVFKGSSGGWIGSLAVLGAFVVAASNYMGLDKAIHEQYFTWLPYLDEGKDLKVGFYLDQVSSLMTLVITGVGFLIHVFSIGYMQDDPRYTRFFAFLNFFVALMLILVLGDSYPLMFVGWEGVGTASFLLIGFWYNKRDYANAARKAFIMNRIGDLGFMLAMFLLYKNFGTLVIPDLAEKVEGLSAVLPALELVGLFLLLGAAGKSGQIPLTTWLPDAMAGPTPVSALIHAATMVTAGVYLIARSYFLYEKAPVAHEWVAWVGALTALYGALSAINQYDIKKILAYSTVSQIGYMILAVGVGAYWAGMFHLVMHAFFKALLFLTAGSVIHGCHHEQDVRQMGGLAKKMPLTHAVGVVGWLSIAGIPIFSGFFSKDAILTSAFEHNVWMYGIGLFVALLTAFYMTRWYVLVFRGEYRGHAHPHESGPIMTFPLIALAALSTLGGFLGLPHIFQLGENRLAGYLGKVLPAEHSTLSESTEWTLIAVAVGTAALGIIIGFTLYRQKRIEKLGSFENASLQALYVNSLYDSIFGAPARGLARGLDAMDRGVEGGLEATARVSTEPGGWLTHLQSGYVRAYASLMLVGTAALLVYLAVRVLGGLQ</sequence>
<keyword evidence="4 6" id="KW-0472">Membrane</keyword>
<gene>
    <name evidence="9" type="ORF">GCM10008938_03330</name>
</gene>
<evidence type="ECO:0000313" key="9">
    <source>
        <dbReference type="EMBL" id="GGJ20445.1"/>
    </source>
</evidence>
<evidence type="ECO:0000256" key="6">
    <source>
        <dbReference type="SAM" id="Phobius"/>
    </source>
</evidence>
<feature type="transmembrane region" description="Helical" evidence="6">
    <location>
        <begin position="136"/>
        <end position="156"/>
    </location>
</feature>
<feature type="transmembrane region" description="Helical" evidence="6">
    <location>
        <begin position="246"/>
        <end position="267"/>
    </location>
</feature>
<dbReference type="Proteomes" id="UP000632222">
    <property type="component" value="Unassembled WGS sequence"/>
</dbReference>
<feature type="transmembrane region" description="Helical" evidence="6">
    <location>
        <begin position="279"/>
        <end position="297"/>
    </location>
</feature>
<evidence type="ECO:0000256" key="2">
    <source>
        <dbReference type="ARBA" id="ARBA00022692"/>
    </source>
</evidence>
<keyword evidence="2 5" id="KW-0812">Transmembrane</keyword>
<dbReference type="NCBIfam" id="NF005141">
    <property type="entry name" value="PRK06590.1"/>
    <property type="match status" value="1"/>
</dbReference>
<evidence type="ECO:0000256" key="3">
    <source>
        <dbReference type="ARBA" id="ARBA00022989"/>
    </source>
</evidence>
<evidence type="ECO:0000256" key="1">
    <source>
        <dbReference type="ARBA" id="ARBA00004127"/>
    </source>
</evidence>
<feature type="transmembrane region" description="Helical" evidence="6">
    <location>
        <begin position="6"/>
        <end position="25"/>
    </location>
</feature>
<feature type="domain" description="NADH-Ubiquinone oxidoreductase (complex I) chain 5 N-terminal" evidence="8">
    <location>
        <begin position="72"/>
        <end position="115"/>
    </location>
</feature>
<feature type="transmembrane region" description="Helical" evidence="6">
    <location>
        <begin position="596"/>
        <end position="614"/>
    </location>
</feature>
<dbReference type="InterPro" id="IPR001750">
    <property type="entry name" value="ND/Mrp_TM"/>
</dbReference>
<evidence type="ECO:0000256" key="5">
    <source>
        <dbReference type="RuleBase" id="RU000320"/>
    </source>
</evidence>
<feature type="transmembrane region" description="Helical" evidence="6">
    <location>
        <begin position="371"/>
        <end position="393"/>
    </location>
</feature>
<dbReference type="NCBIfam" id="TIGR01974">
    <property type="entry name" value="NDH_I_L"/>
    <property type="match status" value="1"/>
</dbReference>
<dbReference type="PRINTS" id="PR01434">
    <property type="entry name" value="NADHDHGNASE5"/>
</dbReference>
<dbReference type="PANTHER" id="PTHR42829">
    <property type="entry name" value="NADH-UBIQUINONE OXIDOREDUCTASE CHAIN 5"/>
    <property type="match status" value="1"/>
</dbReference>
<dbReference type="PRINTS" id="PR01435">
    <property type="entry name" value="NPOXDRDTASE5"/>
</dbReference>
<dbReference type="Pfam" id="PF00662">
    <property type="entry name" value="Proton_antipo_N"/>
    <property type="match status" value="1"/>
</dbReference>
<protein>
    <submittedName>
        <fullName evidence="9">NADH-quinone oxidoreductase subunit L</fullName>
    </submittedName>
</protein>
<evidence type="ECO:0000259" key="8">
    <source>
        <dbReference type="Pfam" id="PF00662"/>
    </source>
</evidence>
<dbReference type="InterPro" id="IPR003945">
    <property type="entry name" value="NU5C-like"/>
</dbReference>
<organism evidence="9 10">
    <name type="scientific">Deinococcus roseus</name>
    <dbReference type="NCBI Taxonomy" id="392414"/>
    <lineage>
        <taxon>Bacteria</taxon>
        <taxon>Thermotogati</taxon>
        <taxon>Deinococcota</taxon>
        <taxon>Deinococci</taxon>
        <taxon>Deinococcales</taxon>
        <taxon>Deinococcaceae</taxon>
        <taxon>Deinococcus</taxon>
    </lineage>
</organism>
<feature type="domain" description="NADH:quinone oxidoreductase/Mrp antiporter transmembrane" evidence="7">
    <location>
        <begin position="136"/>
        <end position="419"/>
    </location>
</feature>
<evidence type="ECO:0000259" key="7">
    <source>
        <dbReference type="Pfam" id="PF00361"/>
    </source>
</evidence>
<dbReference type="InterPro" id="IPR018393">
    <property type="entry name" value="NADHpl_OxRdtase_5_subgr"/>
</dbReference>
<keyword evidence="10" id="KW-1185">Reference proteome</keyword>
<dbReference type="EMBL" id="BMOD01000001">
    <property type="protein sequence ID" value="GGJ20445.1"/>
    <property type="molecule type" value="Genomic_DNA"/>
</dbReference>
<keyword evidence="3 6" id="KW-1133">Transmembrane helix</keyword>
<evidence type="ECO:0000313" key="10">
    <source>
        <dbReference type="Proteomes" id="UP000632222"/>
    </source>
</evidence>
<feature type="transmembrane region" description="Helical" evidence="6">
    <location>
        <begin position="168"/>
        <end position="187"/>
    </location>
</feature>
<comment type="caution">
    <text evidence="9">The sequence shown here is derived from an EMBL/GenBank/DDBJ whole genome shotgun (WGS) entry which is preliminary data.</text>
</comment>
<feature type="transmembrane region" description="Helical" evidence="6">
    <location>
        <begin position="332"/>
        <end position="350"/>
    </location>
</feature>
<feature type="transmembrane region" description="Helical" evidence="6">
    <location>
        <begin position="207"/>
        <end position="225"/>
    </location>
</feature>
<feature type="transmembrane region" description="Helical" evidence="6">
    <location>
        <begin position="111"/>
        <end position="130"/>
    </location>
</feature>
<evidence type="ECO:0000256" key="4">
    <source>
        <dbReference type="ARBA" id="ARBA00023136"/>
    </source>
</evidence>
<name>A0ABQ2CTV7_9DEIO</name>
<feature type="transmembrane region" description="Helical" evidence="6">
    <location>
        <begin position="408"/>
        <end position="429"/>
    </location>
</feature>
<proteinExistence type="predicted"/>
<feature type="transmembrane region" description="Helical" evidence="6">
    <location>
        <begin position="500"/>
        <end position="521"/>
    </location>
</feature>
<dbReference type="RefSeq" id="WP_188998859.1">
    <property type="nucleotide sequence ID" value="NZ_BMOD01000001.1"/>
</dbReference>
<feature type="transmembrane region" description="Helical" evidence="6">
    <location>
        <begin position="82"/>
        <end position="104"/>
    </location>
</feature>
<dbReference type="PANTHER" id="PTHR42829:SF2">
    <property type="entry name" value="NADH-UBIQUINONE OXIDOREDUCTASE CHAIN 5"/>
    <property type="match status" value="1"/>
</dbReference>
<reference evidence="10" key="1">
    <citation type="journal article" date="2019" name="Int. J. Syst. Evol. Microbiol.">
        <title>The Global Catalogue of Microorganisms (GCM) 10K type strain sequencing project: providing services to taxonomists for standard genome sequencing and annotation.</title>
        <authorList>
            <consortium name="The Broad Institute Genomics Platform"/>
            <consortium name="The Broad Institute Genome Sequencing Center for Infectious Disease"/>
            <person name="Wu L."/>
            <person name="Ma J."/>
        </authorList>
    </citation>
    <scope>NUCLEOTIDE SEQUENCE [LARGE SCALE GENOMIC DNA]</scope>
    <source>
        <strain evidence="10">JCM 14370</strain>
    </source>
</reference>
<dbReference type="Gene3D" id="1.20.5.2700">
    <property type="match status" value="1"/>
</dbReference>
<dbReference type="Pfam" id="PF00361">
    <property type="entry name" value="Proton_antipo_M"/>
    <property type="match status" value="1"/>
</dbReference>